<feature type="region of interest" description="Disordered" evidence="8">
    <location>
        <begin position="323"/>
        <end position="347"/>
    </location>
</feature>
<dbReference type="GeneID" id="37038818"/>
<evidence type="ECO:0000256" key="3">
    <source>
        <dbReference type="ARBA" id="ARBA00022603"/>
    </source>
</evidence>
<keyword evidence="4" id="KW-0808">Transferase</keyword>
<keyword evidence="2" id="KW-0158">Chromosome</keyword>
<keyword evidence="6" id="KW-0479">Metal-binding</keyword>
<dbReference type="GO" id="GO:0032259">
    <property type="term" value="P:methylation"/>
    <property type="evidence" value="ECO:0007669"/>
    <property type="project" value="UniProtKB-KW"/>
</dbReference>
<dbReference type="SMART" id="SM00317">
    <property type="entry name" value="SET"/>
    <property type="match status" value="1"/>
</dbReference>
<dbReference type="InParanoid" id="A0A316W6G8"/>
<proteinExistence type="predicted"/>
<accession>A0A316W6G8</accession>
<dbReference type="Pfam" id="PF00856">
    <property type="entry name" value="SET"/>
    <property type="match status" value="1"/>
</dbReference>
<dbReference type="EMBL" id="KZ819368">
    <property type="protein sequence ID" value="PWN43643.1"/>
    <property type="molecule type" value="Genomic_DNA"/>
</dbReference>
<dbReference type="RefSeq" id="XP_025370803.1">
    <property type="nucleotide sequence ID" value="XM_025516948.1"/>
</dbReference>
<dbReference type="AlphaFoldDB" id="A0A316W6G8"/>
<dbReference type="PANTHER" id="PTHR46223">
    <property type="entry name" value="HISTONE-LYSINE N-METHYLTRANSFERASE SUV39H"/>
    <property type="match status" value="1"/>
</dbReference>
<dbReference type="OrthoDB" id="2506442at2759"/>
<gene>
    <name evidence="11" type="ORF">IE81DRAFT_365675</name>
</gene>
<dbReference type="Proteomes" id="UP000245783">
    <property type="component" value="Unassembled WGS sequence"/>
</dbReference>
<dbReference type="InterPro" id="IPR046341">
    <property type="entry name" value="SET_dom_sf"/>
</dbReference>
<evidence type="ECO:0000256" key="7">
    <source>
        <dbReference type="ARBA" id="ARBA00022833"/>
    </source>
</evidence>
<dbReference type="STRING" id="1522189.A0A316W6G8"/>
<dbReference type="GO" id="GO:0008168">
    <property type="term" value="F:methyltransferase activity"/>
    <property type="evidence" value="ECO:0007669"/>
    <property type="project" value="UniProtKB-KW"/>
</dbReference>
<dbReference type="PROSITE" id="PS50868">
    <property type="entry name" value="POST_SET"/>
    <property type="match status" value="1"/>
</dbReference>
<reference evidence="11 12" key="1">
    <citation type="journal article" date="2018" name="Mol. Biol. Evol.">
        <title>Broad Genomic Sampling Reveals a Smut Pathogenic Ancestry of the Fungal Clade Ustilaginomycotina.</title>
        <authorList>
            <person name="Kijpornyongpan T."/>
            <person name="Mondo S.J."/>
            <person name="Barry K."/>
            <person name="Sandor L."/>
            <person name="Lee J."/>
            <person name="Lipzen A."/>
            <person name="Pangilinan J."/>
            <person name="LaButti K."/>
            <person name="Hainaut M."/>
            <person name="Henrissat B."/>
            <person name="Grigoriev I.V."/>
            <person name="Spatafora J.W."/>
            <person name="Aime M.C."/>
        </authorList>
    </citation>
    <scope>NUCLEOTIDE SEQUENCE [LARGE SCALE GENOMIC DNA]</scope>
    <source>
        <strain evidence="11 12">MCA 4658</strain>
    </source>
</reference>
<dbReference type="SUPFAM" id="SSF82199">
    <property type="entry name" value="SET domain"/>
    <property type="match status" value="1"/>
</dbReference>
<dbReference type="InterPro" id="IPR003616">
    <property type="entry name" value="Post-SET_dom"/>
</dbReference>
<evidence type="ECO:0000259" key="10">
    <source>
        <dbReference type="PROSITE" id="PS50868"/>
    </source>
</evidence>
<dbReference type="Gene3D" id="2.170.270.10">
    <property type="entry name" value="SET domain"/>
    <property type="match status" value="1"/>
</dbReference>
<dbReference type="GO" id="GO:0046872">
    <property type="term" value="F:metal ion binding"/>
    <property type="evidence" value="ECO:0007669"/>
    <property type="project" value="UniProtKB-KW"/>
</dbReference>
<evidence type="ECO:0000313" key="12">
    <source>
        <dbReference type="Proteomes" id="UP000245783"/>
    </source>
</evidence>
<dbReference type="PANTHER" id="PTHR46223:SF3">
    <property type="entry name" value="HISTONE-LYSINE N-METHYLTRANSFERASE SET-23"/>
    <property type="match status" value="1"/>
</dbReference>
<keyword evidence="3" id="KW-0489">Methyltransferase</keyword>
<sequence length="519" mass="56343">MRRSPPHPDISSGRERLPIPYYPEEEENFTSPHPPQKAVERCLLGSLQSYIPESIVHETWRKEALARLLDGDRGAAFARTGSSEANEIEQWLPRDDWSVSDPYEGSGCSCIAKPGAPCCTADTDCECVESFGNFYSTADAQLNGLARILHLDALPARHALRECTPLCACQQASSFIRSNSISTQRAAGPEDEARSFRHPEFVDRAKRRKLESLEVGTESNSYEDPQKSERASIQCANRVVGSGLACRLYIRSTAPRLGISPHRCSKSEGNAAISADLKSASRGLGLFTHDFIPRGAFVIEYAGEVISTQEARKRWVEYQKPSMCSPGKGSDPASSIAISQSDFGPRPSVSNKGSNYILVLQEWMNVGAHTGHAGFPSSPDPLSGTQATSALAPRAYRTNIDPTITGNAGRFANHSCEPNLISIPVRCDEPIKLYDDTSASSTCETYAVAAAPRAALFAARDIQPDDELTFDYSGGELAQLDDSRKHGEGVKRDVGRSGATPCLCGAPSCRGWMYFDPAL</sequence>
<protein>
    <submittedName>
        <fullName evidence="11">SET domain-containing protein</fullName>
    </submittedName>
</protein>
<evidence type="ECO:0000259" key="9">
    <source>
        <dbReference type="PROSITE" id="PS50280"/>
    </source>
</evidence>
<evidence type="ECO:0000256" key="1">
    <source>
        <dbReference type="ARBA" id="ARBA00004286"/>
    </source>
</evidence>
<evidence type="ECO:0000313" key="11">
    <source>
        <dbReference type="EMBL" id="PWN43643.1"/>
    </source>
</evidence>
<name>A0A316W6G8_9BASI</name>
<evidence type="ECO:0000256" key="6">
    <source>
        <dbReference type="ARBA" id="ARBA00022723"/>
    </source>
</evidence>
<keyword evidence="12" id="KW-1185">Reference proteome</keyword>
<dbReference type="InterPro" id="IPR050973">
    <property type="entry name" value="H3K9_Histone-Lys_N-MTase"/>
</dbReference>
<dbReference type="GO" id="GO:0005694">
    <property type="term" value="C:chromosome"/>
    <property type="evidence" value="ECO:0007669"/>
    <property type="project" value="UniProtKB-SubCell"/>
</dbReference>
<evidence type="ECO:0000256" key="5">
    <source>
        <dbReference type="ARBA" id="ARBA00022691"/>
    </source>
</evidence>
<evidence type="ECO:0000256" key="2">
    <source>
        <dbReference type="ARBA" id="ARBA00022454"/>
    </source>
</evidence>
<evidence type="ECO:0000256" key="4">
    <source>
        <dbReference type="ARBA" id="ARBA00022679"/>
    </source>
</evidence>
<dbReference type="InterPro" id="IPR001214">
    <property type="entry name" value="SET_dom"/>
</dbReference>
<comment type="subcellular location">
    <subcellularLocation>
        <location evidence="1">Chromosome</location>
    </subcellularLocation>
</comment>
<dbReference type="SMART" id="SM00508">
    <property type="entry name" value="PostSET"/>
    <property type="match status" value="1"/>
</dbReference>
<organism evidence="11 12">
    <name type="scientific">Ceraceosorus guamensis</name>
    <dbReference type="NCBI Taxonomy" id="1522189"/>
    <lineage>
        <taxon>Eukaryota</taxon>
        <taxon>Fungi</taxon>
        <taxon>Dikarya</taxon>
        <taxon>Basidiomycota</taxon>
        <taxon>Ustilaginomycotina</taxon>
        <taxon>Exobasidiomycetes</taxon>
        <taxon>Ceraceosorales</taxon>
        <taxon>Ceraceosoraceae</taxon>
        <taxon>Ceraceosorus</taxon>
    </lineage>
</organism>
<keyword evidence="5" id="KW-0949">S-adenosyl-L-methionine</keyword>
<feature type="domain" description="Post-SET" evidence="10">
    <location>
        <begin position="498"/>
        <end position="514"/>
    </location>
</feature>
<keyword evidence="7" id="KW-0862">Zinc</keyword>
<evidence type="ECO:0000256" key="8">
    <source>
        <dbReference type="SAM" id="MobiDB-lite"/>
    </source>
</evidence>
<dbReference type="PROSITE" id="PS50280">
    <property type="entry name" value="SET"/>
    <property type="match status" value="1"/>
</dbReference>
<feature type="domain" description="SET" evidence="9">
    <location>
        <begin position="246"/>
        <end position="473"/>
    </location>
</feature>
<feature type="compositionally biased region" description="Polar residues" evidence="8">
    <location>
        <begin position="332"/>
        <end position="347"/>
    </location>
</feature>